<dbReference type="PANTHER" id="PTHR10587:SF80">
    <property type="entry name" value="CHITOOLIGOSACCHARIDE DEACETYLASE"/>
    <property type="match status" value="1"/>
</dbReference>
<dbReference type="RefSeq" id="WP_210597693.1">
    <property type="nucleotide sequence ID" value="NZ_JAGKSQ010000005.1"/>
</dbReference>
<dbReference type="GO" id="GO:0005975">
    <property type="term" value="P:carbohydrate metabolic process"/>
    <property type="evidence" value="ECO:0007669"/>
    <property type="project" value="InterPro"/>
</dbReference>
<protein>
    <submittedName>
        <fullName evidence="2">Polysaccharide deacetylase family protein</fullName>
    </submittedName>
</protein>
<reference evidence="2" key="1">
    <citation type="submission" date="2021-03" db="EMBL/GenBank/DDBJ databases">
        <title>Bacillus suaedae sp. nov., isolated from Suaeda aralocaspica.</title>
        <authorList>
            <person name="Lei R.F.R."/>
        </authorList>
    </citation>
    <scope>NUCLEOTIDE SEQUENCE</scope>
    <source>
        <strain evidence="2">YZJH907-2</strain>
    </source>
</reference>
<dbReference type="Gene3D" id="3.20.20.370">
    <property type="entry name" value="Glycoside hydrolase/deacetylase"/>
    <property type="match status" value="1"/>
</dbReference>
<dbReference type="GO" id="GO:0016020">
    <property type="term" value="C:membrane"/>
    <property type="evidence" value="ECO:0007669"/>
    <property type="project" value="TreeGrafter"/>
</dbReference>
<dbReference type="Pfam" id="PF01522">
    <property type="entry name" value="Polysacc_deac_1"/>
    <property type="match status" value="1"/>
</dbReference>
<dbReference type="SUPFAM" id="SSF88713">
    <property type="entry name" value="Glycoside hydrolase/deacetylase"/>
    <property type="match status" value="1"/>
</dbReference>
<sequence length="332" mass="37513">MKNKIVHLFTFGFIVFFSISAVQNPFSMKYIETLKQDKPVFNEHNSLYKEIMDKADSYNEPAIDARVDKVWKAVPGYNGLEVDVEASYEKMEKTNEFDEDRLVFKEMAPTVHLDDLPPTAIYRGNEEKPMVTFLINVAWGNEYLPNMLKTLKKHGLHTTFFLDGSWVKDNPNLTTMLVEEGHEIGNHAYSHPDMNTLTKERIDEELTRTNAAIKAAVEITPKWFAPPSGSYNQSVVDRASELGMKTIMWSVDTVDWRKPDTSSMVERVLSKVHPGAMILMHPTAPSSEGLEQMIIGIKEKGYKIGTVSDLLSEDRVTVTTGNNRGTTSGTEN</sequence>
<dbReference type="NCBIfam" id="TIGR02873">
    <property type="entry name" value="spore_ylxY"/>
    <property type="match status" value="1"/>
</dbReference>
<dbReference type="CDD" id="cd10950">
    <property type="entry name" value="CE4_BsYlxY_like"/>
    <property type="match status" value="1"/>
</dbReference>
<keyword evidence="3" id="KW-1185">Reference proteome</keyword>
<accession>A0A941ATJ4</accession>
<comment type="caution">
    <text evidence="2">The sequence shown here is derived from an EMBL/GenBank/DDBJ whole genome shotgun (WGS) entry which is preliminary data.</text>
</comment>
<dbReference type="EMBL" id="JAGKSQ010000005">
    <property type="protein sequence ID" value="MBP3951989.1"/>
    <property type="molecule type" value="Genomic_DNA"/>
</dbReference>
<dbReference type="PROSITE" id="PS51677">
    <property type="entry name" value="NODB"/>
    <property type="match status" value="1"/>
</dbReference>
<feature type="domain" description="NodB homology" evidence="1">
    <location>
        <begin position="129"/>
        <end position="305"/>
    </location>
</feature>
<name>A0A941ATJ4_9BACI</name>
<dbReference type="InterPro" id="IPR011330">
    <property type="entry name" value="Glyco_hydro/deAcase_b/a-brl"/>
</dbReference>
<dbReference type="GO" id="GO:0016810">
    <property type="term" value="F:hydrolase activity, acting on carbon-nitrogen (but not peptide) bonds"/>
    <property type="evidence" value="ECO:0007669"/>
    <property type="project" value="InterPro"/>
</dbReference>
<proteinExistence type="predicted"/>
<gene>
    <name evidence="2" type="ORF">J7W16_12690</name>
</gene>
<evidence type="ECO:0000313" key="3">
    <source>
        <dbReference type="Proteomes" id="UP000678228"/>
    </source>
</evidence>
<dbReference type="Proteomes" id="UP000678228">
    <property type="component" value="Unassembled WGS sequence"/>
</dbReference>
<dbReference type="AlphaFoldDB" id="A0A941ATJ4"/>
<dbReference type="PANTHER" id="PTHR10587">
    <property type="entry name" value="GLYCOSYL TRANSFERASE-RELATED"/>
    <property type="match status" value="1"/>
</dbReference>
<dbReference type="InterPro" id="IPR002509">
    <property type="entry name" value="NODB_dom"/>
</dbReference>
<organism evidence="2 3">
    <name type="scientific">Halalkalibacter suaedae</name>
    <dbReference type="NCBI Taxonomy" id="2822140"/>
    <lineage>
        <taxon>Bacteria</taxon>
        <taxon>Bacillati</taxon>
        <taxon>Bacillota</taxon>
        <taxon>Bacilli</taxon>
        <taxon>Bacillales</taxon>
        <taxon>Bacillaceae</taxon>
        <taxon>Halalkalibacter</taxon>
    </lineage>
</organism>
<evidence type="ECO:0000259" key="1">
    <source>
        <dbReference type="PROSITE" id="PS51677"/>
    </source>
</evidence>
<dbReference type="InterPro" id="IPR050248">
    <property type="entry name" value="Polysacc_deacetylase_ArnD"/>
</dbReference>
<evidence type="ECO:0000313" key="2">
    <source>
        <dbReference type="EMBL" id="MBP3951989.1"/>
    </source>
</evidence>
<dbReference type="InterPro" id="IPR014228">
    <property type="entry name" value="Spore_polysacc_deacetyl_YlxY"/>
</dbReference>